<name>A0A091XWL0_OPIHO</name>
<dbReference type="AlphaFoldDB" id="A0A091XWL0"/>
<reference evidence="1 2" key="1">
    <citation type="submission" date="2014-04" db="EMBL/GenBank/DDBJ databases">
        <title>Genome evolution of avian class.</title>
        <authorList>
            <person name="Zhang G."/>
            <person name="Li C."/>
        </authorList>
    </citation>
    <scope>NUCLEOTIDE SEQUENCE [LARGE SCALE GENOMIC DNA]</scope>
    <source>
        <strain evidence="1">BGI_N306</strain>
    </source>
</reference>
<organism evidence="1 2">
    <name type="scientific">Opisthocomus hoazin</name>
    <name type="common">Hoatzin</name>
    <name type="synonym">Phasianus hoazin</name>
    <dbReference type="NCBI Taxonomy" id="30419"/>
    <lineage>
        <taxon>Eukaryota</taxon>
        <taxon>Metazoa</taxon>
        <taxon>Chordata</taxon>
        <taxon>Craniata</taxon>
        <taxon>Vertebrata</taxon>
        <taxon>Euteleostomi</taxon>
        <taxon>Archelosauria</taxon>
        <taxon>Archosauria</taxon>
        <taxon>Dinosauria</taxon>
        <taxon>Saurischia</taxon>
        <taxon>Theropoda</taxon>
        <taxon>Coelurosauria</taxon>
        <taxon>Aves</taxon>
        <taxon>Neognathae</taxon>
        <taxon>Neoaves</taxon>
        <taxon>Opisthocomiformes</taxon>
        <taxon>Opisthocomidae</taxon>
        <taxon>Opisthocomus</taxon>
    </lineage>
</organism>
<evidence type="ECO:0000313" key="2">
    <source>
        <dbReference type="Proteomes" id="UP000053605"/>
    </source>
</evidence>
<feature type="non-terminal residue" evidence="1">
    <location>
        <position position="1"/>
    </location>
</feature>
<keyword evidence="2" id="KW-1185">Reference proteome</keyword>
<gene>
    <name evidence="1" type="ORF">N306_02039</name>
</gene>
<protein>
    <recommendedName>
        <fullName evidence="3">Nidogen G2 beta-barrel domain-containing protein</fullName>
    </recommendedName>
</protein>
<dbReference type="Proteomes" id="UP000053605">
    <property type="component" value="Unassembled WGS sequence"/>
</dbReference>
<proteinExistence type="predicted"/>
<feature type="non-terminal residue" evidence="1">
    <location>
        <position position="55"/>
    </location>
</feature>
<evidence type="ECO:0008006" key="3">
    <source>
        <dbReference type="Google" id="ProtNLM"/>
    </source>
</evidence>
<accession>A0A091XWL0</accession>
<evidence type="ECO:0000313" key="1">
    <source>
        <dbReference type="EMBL" id="KFR17261.1"/>
    </source>
</evidence>
<sequence length="55" mass="6248">NGLKLREGGFRLGIRKKFFTVRVVKHWNRLPREVVGAPSLETFKARLDGALSNLV</sequence>
<dbReference type="PhylomeDB" id="A0A091XWL0"/>
<dbReference type="EMBL" id="KK736091">
    <property type="protein sequence ID" value="KFR17261.1"/>
    <property type="molecule type" value="Genomic_DNA"/>
</dbReference>